<dbReference type="GO" id="GO:0005524">
    <property type="term" value="F:ATP binding"/>
    <property type="evidence" value="ECO:0007669"/>
    <property type="project" value="UniProtKB-UniRule"/>
</dbReference>
<dbReference type="EMBL" id="HBGF01024097">
    <property type="protein sequence ID" value="CAD9118322.1"/>
    <property type="molecule type" value="Transcribed_RNA"/>
</dbReference>
<keyword evidence="5" id="KW-0418">Kinase</keyword>
<feature type="compositionally biased region" description="Low complexity" evidence="8">
    <location>
        <begin position="1"/>
        <end position="13"/>
    </location>
</feature>
<evidence type="ECO:0000256" key="6">
    <source>
        <dbReference type="ARBA" id="ARBA00022840"/>
    </source>
</evidence>
<feature type="region of interest" description="Disordered" evidence="8">
    <location>
        <begin position="673"/>
        <end position="695"/>
    </location>
</feature>
<evidence type="ECO:0000313" key="10">
    <source>
        <dbReference type="EMBL" id="CAD9118322.1"/>
    </source>
</evidence>
<keyword evidence="4 7" id="KW-0547">Nucleotide-binding</keyword>
<proteinExistence type="predicted"/>
<feature type="domain" description="Protein kinase" evidence="9">
    <location>
        <begin position="72"/>
        <end position="490"/>
    </location>
</feature>
<keyword evidence="6 7" id="KW-0067">ATP-binding</keyword>
<protein>
    <recommendedName>
        <fullName evidence="1">non-specific serine/threonine protein kinase</fullName>
        <ecNumber evidence="1">2.7.11.1</ecNumber>
    </recommendedName>
</protein>
<accession>A0A7S1M015</accession>
<dbReference type="SMART" id="SM00220">
    <property type="entry name" value="S_TKc"/>
    <property type="match status" value="1"/>
</dbReference>
<dbReference type="Gene3D" id="1.10.510.10">
    <property type="entry name" value="Transferase(Phosphotransferase) domain 1"/>
    <property type="match status" value="2"/>
</dbReference>
<dbReference type="Pfam" id="PF00069">
    <property type="entry name" value="Pkinase"/>
    <property type="match status" value="2"/>
</dbReference>
<feature type="compositionally biased region" description="Pro residues" evidence="8">
    <location>
        <begin position="354"/>
        <end position="363"/>
    </location>
</feature>
<dbReference type="PROSITE" id="PS00107">
    <property type="entry name" value="PROTEIN_KINASE_ATP"/>
    <property type="match status" value="1"/>
</dbReference>
<feature type="compositionally biased region" description="Polar residues" evidence="8">
    <location>
        <begin position="269"/>
        <end position="284"/>
    </location>
</feature>
<dbReference type="EC" id="2.7.11.1" evidence="1"/>
<feature type="compositionally biased region" description="Low complexity" evidence="8">
    <location>
        <begin position="49"/>
        <end position="61"/>
    </location>
</feature>
<dbReference type="InterPro" id="IPR000719">
    <property type="entry name" value="Prot_kinase_dom"/>
</dbReference>
<dbReference type="PANTHER" id="PTHR45637">
    <property type="entry name" value="FLIPPASE KINASE 1-RELATED"/>
    <property type="match status" value="1"/>
</dbReference>
<name>A0A7S1M015_NEODS</name>
<evidence type="ECO:0000256" key="2">
    <source>
        <dbReference type="ARBA" id="ARBA00022527"/>
    </source>
</evidence>
<dbReference type="GO" id="GO:0004674">
    <property type="term" value="F:protein serine/threonine kinase activity"/>
    <property type="evidence" value="ECO:0007669"/>
    <property type="project" value="UniProtKB-KW"/>
</dbReference>
<evidence type="ECO:0000256" key="7">
    <source>
        <dbReference type="PROSITE-ProRule" id="PRU10141"/>
    </source>
</evidence>
<feature type="compositionally biased region" description="Low complexity" evidence="8">
    <location>
        <begin position="31"/>
        <end position="42"/>
    </location>
</feature>
<evidence type="ECO:0000259" key="9">
    <source>
        <dbReference type="PROSITE" id="PS50011"/>
    </source>
</evidence>
<dbReference type="InterPro" id="IPR011009">
    <property type="entry name" value="Kinase-like_dom_sf"/>
</dbReference>
<sequence>MRTAASPSNSPSKPARKSIAGGGIPAVPALSAGTASSARSATGSGGGTASSVDGGRANNAPGGAGNAVPSPHVVYGELGRGDGSVVLLAARVGDTPSAATDDGPGLRAVKLVNKLTAVRRRRSHRVETEYRLFKELRPHPFIVRCFGAFQTPTAAVFELELCTRGTLRDLLHILPANRLEDAECRRHIVAVVLTALRYLHLHGWVYRDLKPDNVLVRGDGSLCLSDFDLSTRLESDGFARRCTPAAPPSARRSSSHFVAAGALHRSRLSAESTDTAATGLQNTPPLAPVVNTPGGGAAPLQDSFGSIGARPSSQHRRHGSGRSTGSGGGRSPLPARGKATASGDGLSLYQDPSDLPPTLPPPLAAHGSLTRQSPVGQLPGPQPPSQRRRGSFVGTPAYMAPEVVSGSARQTAAVDMWGLGCLLYELTFGVAPFVGASEEDALDLIARHERVPIPAYPPLSKEHRDLMLALLSRDPAVRPTAAEAAGHRYFRDVDFARLNETRPPPLRAFVGPTAASADTGAEACTPAAATEPASAKARRLLQTVGRSKRAAAAPAAQDSLPLASSAAYDDAYGGAPRGAASARGEPPLVLPEVDVSSASRPNAGVALDDFAAASAVAEEQLSAALATSAPDAGPLPPLAMAASFPEMSLASSPRSGPTPPTAASVQLQQYSGDTAHVPSPTSANSTAPPPPSPSPSALFNASVAFAFFDPFGDAPGAAPASTAQSPHTATKVRQGGGANFDCAAAVPLSSVLEDSGDGSAQIVDDDGPLRGDALLDVLAAIGGCCSTDP</sequence>
<evidence type="ECO:0000256" key="4">
    <source>
        <dbReference type="ARBA" id="ARBA00022741"/>
    </source>
</evidence>
<dbReference type="PROSITE" id="PS50011">
    <property type="entry name" value="PROTEIN_KINASE_DOM"/>
    <property type="match status" value="1"/>
</dbReference>
<evidence type="ECO:0000256" key="8">
    <source>
        <dbReference type="SAM" id="MobiDB-lite"/>
    </source>
</evidence>
<feature type="binding site" evidence="7">
    <location>
        <position position="110"/>
    </location>
    <ligand>
        <name>ATP</name>
        <dbReference type="ChEBI" id="CHEBI:30616"/>
    </ligand>
</feature>
<evidence type="ECO:0000256" key="1">
    <source>
        <dbReference type="ARBA" id="ARBA00012513"/>
    </source>
</evidence>
<gene>
    <name evidence="10" type="ORF">NDES1114_LOCUS15961</name>
</gene>
<reference evidence="10" key="1">
    <citation type="submission" date="2021-01" db="EMBL/GenBank/DDBJ databases">
        <authorList>
            <person name="Corre E."/>
            <person name="Pelletier E."/>
            <person name="Niang G."/>
            <person name="Scheremetjew M."/>
            <person name="Finn R."/>
            <person name="Kale V."/>
            <person name="Holt S."/>
            <person name="Cochrane G."/>
            <person name="Meng A."/>
            <person name="Brown T."/>
            <person name="Cohen L."/>
        </authorList>
    </citation>
    <scope>NUCLEOTIDE SEQUENCE</scope>
    <source>
        <strain evidence="10">CCAP 1951/1</strain>
    </source>
</reference>
<keyword evidence="2" id="KW-0723">Serine/threonine-protein kinase</keyword>
<evidence type="ECO:0000256" key="5">
    <source>
        <dbReference type="ARBA" id="ARBA00022777"/>
    </source>
</evidence>
<evidence type="ECO:0000256" key="3">
    <source>
        <dbReference type="ARBA" id="ARBA00022679"/>
    </source>
</evidence>
<dbReference type="InterPro" id="IPR017441">
    <property type="entry name" value="Protein_kinase_ATP_BS"/>
</dbReference>
<organism evidence="10">
    <name type="scientific">Neobodo designis</name>
    <name type="common">Flagellated protozoan</name>
    <name type="synonym">Bodo designis</name>
    <dbReference type="NCBI Taxonomy" id="312471"/>
    <lineage>
        <taxon>Eukaryota</taxon>
        <taxon>Discoba</taxon>
        <taxon>Euglenozoa</taxon>
        <taxon>Kinetoplastea</taxon>
        <taxon>Metakinetoplastina</taxon>
        <taxon>Neobodonida</taxon>
        <taxon>Neobodo</taxon>
    </lineage>
</organism>
<feature type="region of interest" description="Disordered" evidence="8">
    <location>
        <begin position="268"/>
        <end position="392"/>
    </location>
</feature>
<dbReference type="SUPFAM" id="SSF56112">
    <property type="entry name" value="Protein kinase-like (PK-like)"/>
    <property type="match status" value="1"/>
</dbReference>
<keyword evidence="3" id="KW-0808">Transferase</keyword>
<dbReference type="AlphaFoldDB" id="A0A7S1M015"/>
<feature type="region of interest" description="Disordered" evidence="8">
    <location>
        <begin position="1"/>
        <end position="68"/>
    </location>
</feature>